<dbReference type="EMBL" id="ML735248">
    <property type="protein sequence ID" value="KAE8391107.1"/>
    <property type="molecule type" value="Genomic_DNA"/>
</dbReference>
<keyword evidence="1" id="KW-0732">Signal</keyword>
<accession>A0A5N7CB75</accession>
<reference evidence="3 4" key="1">
    <citation type="submission" date="2019-04" db="EMBL/GenBank/DDBJ databases">
        <title>Aspergillus burnettii sp. nov., novel species from soil in southeast Queensland.</title>
        <authorList>
            <person name="Gilchrist C.L.M."/>
            <person name="Pitt J.I."/>
            <person name="Lange L."/>
            <person name="Lacey H.J."/>
            <person name="Vuong D."/>
            <person name="Midgley D.J."/>
            <person name="Greenfield P."/>
            <person name="Bradbury M."/>
            <person name="Lacey E."/>
            <person name="Busk P.K."/>
            <person name="Pilgaard B."/>
            <person name="Chooi Y.H."/>
            <person name="Piggott A.M."/>
        </authorList>
    </citation>
    <scope>NUCLEOTIDE SEQUENCE [LARGE SCALE GENOMIC DNA]</scope>
    <source>
        <strain evidence="3 4">FRR 5400</strain>
    </source>
</reference>
<evidence type="ECO:0000256" key="1">
    <source>
        <dbReference type="SAM" id="SignalP"/>
    </source>
</evidence>
<feature type="chain" id="PRO_5043207838" description="Cyanovirin-N domain-containing protein" evidence="1">
    <location>
        <begin position="25"/>
        <end position="123"/>
    </location>
</feature>
<name>A0A5N7CB75_PETAA</name>
<proteinExistence type="predicted"/>
<evidence type="ECO:0000313" key="2">
    <source>
        <dbReference type="EMBL" id="KAE8391107.1"/>
    </source>
</evidence>
<sequence>MRPVNLARAAMVTWALQFGSAVAAERTNWKVEVFLDDLCEQSTGVWIDNHKSGCERLDSLPDIRSIKATGDDLNARCGWNVFACENTECQKGWELQKDICLRVGVGDLKDAIKSYIVVETPCV</sequence>
<dbReference type="Proteomes" id="UP000541154">
    <property type="component" value="Unassembled WGS sequence"/>
</dbReference>
<dbReference type="OrthoDB" id="4520215at2759"/>
<dbReference type="EMBL" id="SPNV01000314">
    <property type="protein sequence ID" value="KAF5856509.1"/>
    <property type="molecule type" value="Genomic_DNA"/>
</dbReference>
<evidence type="ECO:0000313" key="4">
    <source>
        <dbReference type="Proteomes" id="UP000541154"/>
    </source>
</evidence>
<gene>
    <name evidence="2" type="ORF">BDV23DRAFT_182818</name>
    <name evidence="3" type="ORF">ETB97_007264</name>
</gene>
<evidence type="ECO:0000313" key="3">
    <source>
        <dbReference type="EMBL" id="KAF5856509.1"/>
    </source>
</evidence>
<feature type="signal peptide" evidence="1">
    <location>
        <begin position="1"/>
        <end position="24"/>
    </location>
</feature>
<protein>
    <recommendedName>
        <fullName evidence="5">Cyanovirin-N domain-containing protein</fullName>
    </recommendedName>
</protein>
<evidence type="ECO:0008006" key="5">
    <source>
        <dbReference type="Google" id="ProtNLM"/>
    </source>
</evidence>
<keyword evidence="4" id="KW-1185">Reference proteome</keyword>
<organism evidence="2">
    <name type="scientific">Petromyces alliaceus</name>
    <name type="common">Aspergillus alliaceus</name>
    <dbReference type="NCBI Taxonomy" id="209559"/>
    <lineage>
        <taxon>Eukaryota</taxon>
        <taxon>Fungi</taxon>
        <taxon>Dikarya</taxon>
        <taxon>Ascomycota</taxon>
        <taxon>Pezizomycotina</taxon>
        <taxon>Eurotiomycetes</taxon>
        <taxon>Eurotiomycetidae</taxon>
        <taxon>Eurotiales</taxon>
        <taxon>Aspergillaceae</taxon>
        <taxon>Aspergillus</taxon>
        <taxon>Aspergillus subgen. Circumdati</taxon>
    </lineage>
</organism>
<reference evidence="2" key="2">
    <citation type="submission" date="2019-04" db="EMBL/GenBank/DDBJ databases">
        <title>Friends and foes A comparative genomics studyof 23 Aspergillus species from section Flavi.</title>
        <authorList>
            <consortium name="DOE Joint Genome Institute"/>
            <person name="Kjaerbolling I."/>
            <person name="Vesth T."/>
            <person name="Frisvad J.C."/>
            <person name="Nybo J.L."/>
            <person name="Theobald S."/>
            <person name="Kildgaard S."/>
            <person name="Isbrandt T."/>
            <person name="Kuo A."/>
            <person name="Sato A."/>
            <person name="Lyhne E.K."/>
            <person name="Kogle M.E."/>
            <person name="Wiebenga A."/>
            <person name="Kun R.S."/>
            <person name="Lubbers R.J."/>
            <person name="Makela M.R."/>
            <person name="Barry K."/>
            <person name="Chovatia M."/>
            <person name="Clum A."/>
            <person name="Daum C."/>
            <person name="Haridas S."/>
            <person name="He G."/>
            <person name="LaButti K."/>
            <person name="Lipzen A."/>
            <person name="Mondo S."/>
            <person name="Riley R."/>
            <person name="Salamov A."/>
            <person name="Simmons B.A."/>
            <person name="Magnuson J.K."/>
            <person name="Henrissat B."/>
            <person name="Mortensen U.H."/>
            <person name="Larsen T.O."/>
            <person name="Devries R.P."/>
            <person name="Grigoriev I.V."/>
            <person name="Machida M."/>
            <person name="Baker S.E."/>
            <person name="Andersen M.R."/>
        </authorList>
    </citation>
    <scope>NUCLEOTIDE SEQUENCE [LARGE SCALE GENOMIC DNA]</scope>
    <source>
        <strain evidence="2">IBT 14317</strain>
    </source>
</reference>
<dbReference type="AlphaFoldDB" id="A0A5N7CB75"/>
<accession>A0A8H5ZWG7</accession>
<dbReference type="Proteomes" id="UP000326877">
    <property type="component" value="Unassembled WGS sequence"/>
</dbReference>